<evidence type="ECO:0000256" key="3">
    <source>
        <dbReference type="ARBA" id="ARBA00006263"/>
    </source>
</evidence>
<evidence type="ECO:0000256" key="1">
    <source>
        <dbReference type="ARBA" id="ARBA00004651"/>
    </source>
</evidence>
<dbReference type="EMBL" id="JAFKCS010000014">
    <property type="protein sequence ID" value="MBN7821033.1"/>
    <property type="molecule type" value="Genomic_DNA"/>
</dbReference>
<feature type="transmembrane region" description="Helical" evidence="9">
    <location>
        <begin position="66"/>
        <end position="85"/>
    </location>
</feature>
<keyword evidence="7 9" id="KW-1133">Transmembrane helix</keyword>
<evidence type="ECO:0000256" key="6">
    <source>
        <dbReference type="ARBA" id="ARBA00022692"/>
    </source>
</evidence>
<keyword evidence="5" id="KW-0169">Cobalamin biosynthesis</keyword>
<name>A0ABS3CV77_9ALTE</name>
<dbReference type="PANTHER" id="PTHR34308">
    <property type="entry name" value="COBALAMIN BIOSYNTHESIS PROTEIN CBIB"/>
    <property type="match status" value="1"/>
</dbReference>
<feature type="transmembrane region" description="Helical" evidence="9">
    <location>
        <begin position="161"/>
        <end position="183"/>
    </location>
</feature>
<comment type="similarity">
    <text evidence="3">Belongs to the CobD/CbiB family.</text>
</comment>
<evidence type="ECO:0000256" key="4">
    <source>
        <dbReference type="ARBA" id="ARBA00022475"/>
    </source>
</evidence>
<evidence type="ECO:0000256" key="9">
    <source>
        <dbReference type="SAM" id="Phobius"/>
    </source>
</evidence>
<dbReference type="PANTHER" id="PTHR34308:SF1">
    <property type="entry name" value="COBALAMIN BIOSYNTHESIS PROTEIN CBIB"/>
    <property type="match status" value="1"/>
</dbReference>
<protein>
    <submittedName>
        <fullName evidence="10">Cobalamin biosynthesis protein</fullName>
    </submittedName>
</protein>
<keyword evidence="6 9" id="KW-0812">Transmembrane</keyword>
<proteinExistence type="inferred from homology"/>
<evidence type="ECO:0000313" key="10">
    <source>
        <dbReference type="EMBL" id="MBN7821033.1"/>
    </source>
</evidence>
<dbReference type="InterPro" id="IPR004485">
    <property type="entry name" value="Cobalamin_biosynth_CobD/CbiB"/>
</dbReference>
<dbReference type="Proteomes" id="UP000663992">
    <property type="component" value="Unassembled WGS sequence"/>
</dbReference>
<evidence type="ECO:0000313" key="11">
    <source>
        <dbReference type="Proteomes" id="UP000663992"/>
    </source>
</evidence>
<keyword evidence="4" id="KW-1003">Cell membrane</keyword>
<evidence type="ECO:0000256" key="5">
    <source>
        <dbReference type="ARBA" id="ARBA00022573"/>
    </source>
</evidence>
<comment type="subcellular location">
    <subcellularLocation>
        <location evidence="1">Cell membrane</location>
        <topology evidence="1">Multi-pass membrane protein</topology>
    </subcellularLocation>
</comment>
<evidence type="ECO:0000256" key="2">
    <source>
        <dbReference type="ARBA" id="ARBA00004953"/>
    </source>
</evidence>
<gene>
    <name evidence="10" type="ORF">J0A65_14275</name>
</gene>
<organism evidence="10 11">
    <name type="scientific">Bowmanella yangjiangensis</name>
    <dbReference type="NCBI Taxonomy" id="2811230"/>
    <lineage>
        <taxon>Bacteria</taxon>
        <taxon>Pseudomonadati</taxon>
        <taxon>Pseudomonadota</taxon>
        <taxon>Gammaproteobacteria</taxon>
        <taxon>Alteromonadales</taxon>
        <taxon>Alteromonadaceae</taxon>
        <taxon>Bowmanella</taxon>
    </lineage>
</organism>
<evidence type="ECO:0000256" key="7">
    <source>
        <dbReference type="ARBA" id="ARBA00022989"/>
    </source>
</evidence>
<feature type="transmembrane region" description="Helical" evidence="9">
    <location>
        <begin position="6"/>
        <end position="23"/>
    </location>
</feature>
<evidence type="ECO:0000256" key="8">
    <source>
        <dbReference type="ARBA" id="ARBA00023136"/>
    </source>
</evidence>
<reference evidence="10 11" key="1">
    <citation type="submission" date="2021-03" db="EMBL/GenBank/DDBJ databases">
        <title>novel species isolated from a fishpond in China.</title>
        <authorList>
            <person name="Lu H."/>
            <person name="Cai Z."/>
        </authorList>
    </citation>
    <scope>NUCLEOTIDE SEQUENCE [LARGE SCALE GENOMIC DNA]</scope>
    <source>
        <strain evidence="10 11">Y57</strain>
    </source>
</reference>
<dbReference type="RefSeq" id="WP_206594925.1">
    <property type="nucleotide sequence ID" value="NZ_JAFKCS010000014.1"/>
</dbReference>
<dbReference type="Pfam" id="PF03186">
    <property type="entry name" value="CobD_Cbib"/>
    <property type="match status" value="1"/>
</dbReference>
<comment type="pathway">
    <text evidence="2">Cofactor biosynthesis; adenosylcobalamin biosynthesis.</text>
</comment>
<keyword evidence="11" id="KW-1185">Reference proteome</keyword>
<accession>A0ABS3CV77</accession>
<sequence>MLAELFFHPQLQAVWLLLVVVMVEKLWRWPAKYHPLSFFRLLASRMAAKVNPKGHSIGQQRLSGSLGPIVVLAPILVCIGLFIYLAEFPAFFDAFLLFMALTYQPVLDALGKIQRALDAGKKSLARNLAQPLLLRDTEQLTSMGLSKAVIESGLLRFYHQYAAVLFWYMLLGGLGALTYRLLYEFSQVWNVRQAEYRYFGAPLAWVCRWLQFFPSRLSMLLLLLVHAPQKGSKAGVQQGAQRTPRVTLLAYSGAALGIQLGGPAFYNGNKVRLPKCGGERQAEPADIQTAKIAIVKTQWLVISLSLLLSTLPLFIKGI</sequence>
<keyword evidence="8 9" id="KW-0472">Membrane</keyword>
<comment type="caution">
    <text evidence="10">The sequence shown here is derived from an EMBL/GenBank/DDBJ whole genome shotgun (WGS) entry which is preliminary data.</text>
</comment>